<protein>
    <submittedName>
        <fullName evidence="2">7831_t:CDS:1</fullName>
    </submittedName>
</protein>
<dbReference type="Proteomes" id="UP000789342">
    <property type="component" value="Unassembled WGS sequence"/>
</dbReference>
<feature type="compositionally biased region" description="Basic and acidic residues" evidence="1">
    <location>
        <begin position="168"/>
        <end position="182"/>
    </location>
</feature>
<keyword evidence="3" id="KW-1185">Reference proteome</keyword>
<sequence length="462" mass="52080">MSLPNSSRFFTTPKFAFTRYNKVFGTNERRLTSSQDESSYGGTNDDSRNFSLTDQDNDEGSNVILGQIVSQNELASAASTSENMKYDIFDEFLEYGVKDKSKFYGNLKRNNGKRNNSKKGCGNIIIKRKSNDPSSGQKKKKYSRDEDENTKRSSNDTYDDISSTKDISATKDSTDYNGKRLVNDGARLGGEEIRKEILKDVEEIRREIRKRALADKSNKRSREDPSIQFHEVVEVNSAFAPDKQSTKGKEEVKKRVSFQIFQDTHGEGENAVSDNDDIGGGEIVMVSKVDKPASEKDLSFDNGAEGNIGELEDWHDMRPLMTSTPTDEKNTTATFPPQYTLEDFDGAVSSDENILPITALRGQEMETVDVPAILEEKEETTRKKQRAIRDSSPDPLTTPWQPNDKYVMLPRSKSSTDTIRNRSGGHNQRRKLVRSLEKPSMTSASNKVGRDELAVLYYRDII</sequence>
<feature type="compositionally biased region" description="Basic and acidic residues" evidence="1">
    <location>
        <begin position="379"/>
        <end position="392"/>
    </location>
</feature>
<feature type="region of interest" description="Disordered" evidence="1">
    <location>
        <begin position="293"/>
        <end position="316"/>
    </location>
</feature>
<evidence type="ECO:0000256" key="1">
    <source>
        <dbReference type="SAM" id="MobiDB-lite"/>
    </source>
</evidence>
<feature type="compositionally biased region" description="Polar residues" evidence="1">
    <location>
        <begin position="32"/>
        <end position="54"/>
    </location>
</feature>
<name>A0A9N9DE42_9GLOM</name>
<feature type="region of interest" description="Disordered" evidence="1">
    <location>
        <begin position="28"/>
        <end position="57"/>
    </location>
</feature>
<dbReference type="EMBL" id="CAJVPV010008962">
    <property type="protein sequence ID" value="CAG8636739.1"/>
    <property type="molecule type" value="Genomic_DNA"/>
</dbReference>
<dbReference type="OrthoDB" id="2342090at2759"/>
<dbReference type="AlphaFoldDB" id="A0A9N9DE42"/>
<accession>A0A9N9DE42</accession>
<organism evidence="2 3">
    <name type="scientific">Acaulospora morrowiae</name>
    <dbReference type="NCBI Taxonomy" id="94023"/>
    <lineage>
        <taxon>Eukaryota</taxon>
        <taxon>Fungi</taxon>
        <taxon>Fungi incertae sedis</taxon>
        <taxon>Mucoromycota</taxon>
        <taxon>Glomeromycotina</taxon>
        <taxon>Glomeromycetes</taxon>
        <taxon>Diversisporales</taxon>
        <taxon>Acaulosporaceae</taxon>
        <taxon>Acaulospora</taxon>
    </lineage>
</organism>
<proteinExistence type="predicted"/>
<comment type="caution">
    <text evidence="2">The sequence shown here is derived from an EMBL/GenBank/DDBJ whole genome shotgun (WGS) entry which is preliminary data.</text>
</comment>
<feature type="region of interest" description="Disordered" evidence="1">
    <location>
        <begin position="104"/>
        <end position="182"/>
    </location>
</feature>
<evidence type="ECO:0000313" key="3">
    <source>
        <dbReference type="Proteomes" id="UP000789342"/>
    </source>
</evidence>
<feature type="region of interest" description="Disordered" evidence="1">
    <location>
        <begin position="377"/>
        <end position="445"/>
    </location>
</feature>
<gene>
    <name evidence="2" type="ORF">AMORRO_LOCUS9335</name>
</gene>
<reference evidence="2" key="1">
    <citation type="submission" date="2021-06" db="EMBL/GenBank/DDBJ databases">
        <authorList>
            <person name="Kallberg Y."/>
            <person name="Tangrot J."/>
            <person name="Rosling A."/>
        </authorList>
    </citation>
    <scope>NUCLEOTIDE SEQUENCE</scope>
    <source>
        <strain evidence="2">CL551</strain>
    </source>
</reference>
<evidence type="ECO:0000313" key="2">
    <source>
        <dbReference type="EMBL" id="CAG8636739.1"/>
    </source>
</evidence>